<dbReference type="AlphaFoldDB" id="A0A7Z0I2N0"/>
<name>A0A7Z0I2N0_9RHOB</name>
<feature type="region of interest" description="Disordered" evidence="1">
    <location>
        <begin position="88"/>
        <end position="160"/>
    </location>
</feature>
<dbReference type="RefSeq" id="WP_179907488.1">
    <property type="nucleotide sequence ID" value="NZ_JACBXS010000063.1"/>
</dbReference>
<dbReference type="Pfam" id="PF12277">
    <property type="entry name" value="DUF3618"/>
    <property type="match status" value="1"/>
</dbReference>
<evidence type="ECO:0000313" key="3">
    <source>
        <dbReference type="Proteomes" id="UP000529417"/>
    </source>
</evidence>
<dbReference type="EMBL" id="JACBXS010000063">
    <property type="protein sequence ID" value="NYS26695.1"/>
    <property type="molecule type" value="Genomic_DNA"/>
</dbReference>
<keyword evidence="3" id="KW-1185">Reference proteome</keyword>
<evidence type="ECO:0000256" key="1">
    <source>
        <dbReference type="SAM" id="MobiDB-lite"/>
    </source>
</evidence>
<organism evidence="2 3">
    <name type="scientific">Rhabdonatronobacter sediminivivens</name>
    <dbReference type="NCBI Taxonomy" id="2743469"/>
    <lineage>
        <taxon>Bacteria</taxon>
        <taxon>Pseudomonadati</taxon>
        <taxon>Pseudomonadota</taxon>
        <taxon>Alphaproteobacteria</taxon>
        <taxon>Rhodobacterales</taxon>
        <taxon>Paracoccaceae</taxon>
        <taxon>Rhabdonatronobacter</taxon>
    </lineage>
</organism>
<gene>
    <name evidence="2" type="ORF">HUK65_17075</name>
</gene>
<protein>
    <submittedName>
        <fullName evidence="2">DUF3618 domain-containing protein</fullName>
    </submittedName>
</protein>
<feature type="region of interest" description="Disordered" evidence="1">
    <location>
        <begin position="323"/>
        <end position="342"/>
    </location>
</feature>
<dbReference type="InterPro" id="IPR022062">
    <property type="entry name" value="DUF3618"/>
</dbReference>
<dbReference type="Proteomes" id="UP000529417">
    <property type="component" value="Unassembled WGS sequence"/>
</dbReference>
<sequence>MTHNTRTADDIERDIVNERAHMSDTFNHLQQKFSVDAITDDLGHMVREFGDDLSRTISRTVGRNPAAMVMVGAGLAWLVLGANRNLSDGHGNTRSDSGRNHRQRVGPTGKSASDDENSWYSDGQAGRNRQHQGAAHDHSHGNANGATGMMGRAKDAVSHTAEDIGDKASDLADRLSHGLDDLSDAAKARVMSARRTAHDAREASEAAMTKGTAAAAGMFREQPLVAGALALAFGAAVGSMLPHSRLEDDTMGAHSDQLFRDAQDVYREERDRAMAVVKGVAHDVKEEFSDIGADLKSEASDMMPDDKSVADVVVDRASEASKRVFDNAKNKAAPPQTDSGKS</sequence>
<reference evidence="2 3" key="1">
    <citation type="journal article" date="2000" name="Arch. Microbiol.">
        <title>Rhodobaca bogoriensis gen. nov. and sp. nov., an alkaliphilic purple nonsulfur bacterium from African Rift Valley soda lakes.</title>
        <authorList>
            <person name="Milford A.D."/>
            <person name="Achenbach L.A."/>
            <person name="Jung D.O."/>
            <person name="Madigan M.T."/>
        </authorList>
    </citation>
    <scope>NUCLEOTIDE SEQUENCE [LARGE SCALE GENOMIC DNA]</scope>
    <source>
        <strain evidence="2 3">2376</strain>
    </source>
</reference>
<proteinExistence type="predicted"/>
<evidence type="ECO:0000313" key="2">
    <source>
        <dbReference type="EMBL" id="NYS26695.1"/>
    </source>
</evidence>
<comment type="caution">
    <text evidence="2">The sequence shown here is derived from an EMBL/GenBank/DDBJ whole genome shotgun (WGS) entry which is preliminary data.</text>
</comment>
<accession>A0A7Z0I2N0</accession>